<dbReference type="InterPro" id="IPR036388">
    <property type="entry name" value="WH-like_DNA-bd_sf"/>
</dbReference>
<evidence type="ECO:0000256" key="1">
    <source>
        <dbReference type="ARBA" id="ARBA00023015"/>
    </source>
</evidence>
<evidence type="ECO:0000256" key="3">
    <source>
        <dbReference type="ARBA" id="ARBA00023163"/>
    </source>
</evidence>
<dbReference type="OrthoDB" id="194599at2"/>
<protein>
    <submittedName>
        <fullName evidence="5">Transcriptional regulator</fullName>
    </submittedName>
</protein>
<dbReference type="NCBIfam" id="NF033788">
    <property type="entry name" value="HTH_metalloreg"/>
    <property type="match status" value="1"/>
</dbReference>
<dbReference type="InterPro" id="IPR036390">
    <property type="entry name" value="WH_DNA-bd_sf"/>
</dbReference>
<dbReference type="InterPro" id="IPR051011">
    <property type="entry name" value="Metal_resp_trans_reg"/>
</dbReference>
<dbReference type="Gene3D" id="1.10.10.10">
    <property type="entry name" value="Winged helix-like DNA-binding domain superfamily/Winged helix DNA-binding domain"/>
    <property type="match status" value="1"/>
</dbReference>
<dbReference type="Proteomes" id="UP000250434">
    <property type="component" value="Chromosome"/>
</dbReference>
<dbReference type="PRINTS" id="PR00778">
    <property type="entry name" value="HTHARSR"/>
</dbReference>
<dbReference type="SMART" id="SM00418">
    <property type="entry name" value="HTH_ARSR"/>
    <property type="match status" value="1"/>
</dbReference>
<evidence type="ECO:0000313" key="6">
    <source>
        <dbReference type="Proteomes" id="UP000250434"/>
    </source>
</evidence>
<dbReference type="InterPro" id="IPR001845">
    <property type="entry name" value="HTH_ArsR_DNA-bd_dom"/>
</dbReference>
<feature type="domain" description="HTH arsR-type" evidence="4">
    <location>
        <begin position="1"/>
        <end position="95"/>
    </location>
</feature>
<keyword evidence="1" id="KW-0805">Transcription regulation</keyword>
<dbReference type="GO" id="GO:0003700">
    <property type="term" value="F:DNA-binding transcription factor activity"/>
    <property type="evidence" value="ECO:0007669"/>
    <property type="project" value="InterPro"/>
</dbReference>
<dbReference type="Pfam" id="PF12840">
    <property type="entry name" value="HTH_20"/>
    <property type="match status" value="1"/>
</dbReference>
<evidence type="ECO:0000256" key="2">
    <source>
        <dbReference type="ARBA" id="ARBA00023125"/>
    </source>
</evidence>
<dbReference type="CDD" id="cd00090">
    <property type="entry name" value="HTH_ARSR"/>
    <property type="match status" value="1"/>
</dbReference>
<sequence length="111" mass="12123">MDVPLYQAKSELFRALGHPVRIRVLELLDDGPQTVRQLLDALAVEASGLSRHLTVLRGTGLVIARRDGNTVEYTLAAGEVTGLLATARQILTHLSLGQRQLLAELRTERAS</sequence>
<evidence type="ECO:0000313" key="5">
    <source>
        <dbReference type="EMBL" id="AXB45264.1"/>
    </source>
</evidence>
<dbReference type="SUPFAM" id="SSF46785">
    <property type="entry name" value="Winged helix' DNA-binding domain"/>
    <property type="match status" value="1"/>
</dbReference>
<dbReference type="EMBL" id="CP015163">
    <property type="protein sequence ID" value="AXB45264.1"/>
    <property type="molecule type" value="Genomic_DNA"/>
</dbReference>
<dbReference type="AlphaFoldDB" id="A0A344LB40"/>
<dbReference type="PROSITE" id="PS50987">
    <property type="entry name" value="HTH_ARSR_2"/>
    <property type="match status" value="1"/>
</dbReference>
<dbReference type="PANTHER" id="PTHR43132:SF2">
    <property type="entry name" value="ARSENICAL RESISTANCE OPERON REPRESSOR ARSR-RELATED"/>
    <property type="match status" value="1"/>
</dbReference>
<dbReference type="GO" id="GO:0003677">
    <property type="term" value="F:DNA binding"/>
    <property type="evidence" value="ECO:0007669"/>
    <property type="project" value="UniProtKB-KW"/>
</dbReference>
<organism evidence="5 6">
    <name type="scientific">Amycolatopsis albispora</name>
    <dbReference type="NCBI Taxonomy" id="1804986"/>
    <lineage>
        <taxon>Bacteria</taxon>
        <taxon>Bacillati</taxon>
        <taxon>Actinomycetota</taxon>
        <taxon>Actinomycetes</taxon>
        <taxon>Pseudonocardiales</taxon>
        <taxon>Pseudonocardiaceae</taxon>
        <taxon>Amycolatopsis</taxon>
    </lineage>
</organism>
<accession>A0A344LB40</accession>
<dbReference type="KEGG" id="aab:A4R43_24480"/>
<dbReference type="PANTHER" id="PTHR43132">
    <property type="entry name" value="ARSENICAL RESISTANCE OPERON REPRESSOR ARSR-RELATED"/>
    <property type="match status" value="1"/>
</dbReference>
<keyword evidence="6" id="KW-1185">Reference proteome</keyword>
<name>A0A344LB40_9PSEU</name>
<evidence type="ECO:0000259" key="4">
    <source>
        <dbReference type="PROSITE" id="PS50987"/>
    </source>
</evidence>
<dbReference type="InterPro" id="IPR011991">
    <property type="entry name" value="ArsR-like_HTH"/>
</dbReference>
<proteinExistence type="predicted"/>
<keyword evidence="3" id="KW-0804">Transcription</keyword>
<gene>
    <name evidence="5" type="ORF">A4R43_24480</name>
</gene>
<reference evidence="5 6" key="1">
    <citation type="submission" date="2016-04" db="EMBL/GenBank/DDBJ databases">
        <title>Complete genome sequence and analysis of deep-sea sediment isolate, Amycolatopsis sp. WP1.</title>
        <authorList>
            <person name="Wang H."/>
            <person name="Chen S."/>
            <person name="Wu Q."/>
        </authorList>
    </citation>
    <scope>NUCLEOTIDE SEQUENCE [LARGE SCALE GENOMIC DNA]</scope>
    <source>
        <strain evidence="5 6">WP1</strain>
    </source>
</reference>
<keyword evidence="2" id="KW-0238">DNA-binding</keyword>